<proteinExistence type="predicted"/>
<protein>
    <submittedName>
        <fullName evidence="1">Uncharacterized protein</fullName>
    </submittedName>
</protein>
<organism evidence="1 2">
    <name type="scientific">Ascobolus immersus RN42</name>
    <dbReference type="NCBI Taxonomy" id="1160509"/>
    <lineage>
        <taxon>Eukaryota</taxon>
        <taxon>Fungi</taxon>
        <taxon>Dikarya</taxon>
        <taxon>Ascomycota</taxon>
        <taxon>Pezizomycotina</taxon>
        <taxon>Pezizomycetes</taxon>
        <taxon>Pezizales</taxon>
        <taxon>Ascobolaceae</taxon>
        <taxon>Ascobolus</taxon>
    </lineage>
</organism>
<sequence>MSKWRNLTREEQLQIAFLANDRIWYGETYMPASVPQPNIPDEVAIIVREQLALKRTSIPQMIGYESDILRVWGRKSDRWPMLKHIADFYELPEPYGIKDRVVCIPEGVYPHKYVFDSLVRVGALPKHLEDVYLDPRLQRWMEFEEKQEKVVLLVKKVLSTLGTCAVVVGGKVVEWSKELIGVEEPEELDVGWVSLEDDEFS</sequence>
<accession>A0A3N4HG86</accession>
<evidence type="ECO:0000313" key="2">
    <source>
        <dbReference type="Proteomes" id="UP000275078"/>
    </source>
</evidence>
<evidence type="ECO:0000313" key="1">
    <source>
        <dbReference type="EMBL" id="RPA72126.1"/>
    </source>
</evidence>
<name>A0A3N4HG86_ASCIM</name>
<dbReference type="Proteomes" id="UP000275078">
    <property type="component" value="Unassembled WGS sequence"/>
</dbReference>
<reference evidence="1 2" key="1">
    <citation type="journal article" date="2018" name="Nat. Ecol. Evol.">
        <title>Pezizomycetes genomes reveal the molecular basis of ectomycorrhizal truffle lifestyle.</title>
        <authorList>
            <person name="Murat C."/>
            <person name="Payen T."/>
            <person name="Noel B."/>
            <person name="Kuo A."/>
            <person name="Morin E."/>
            <person name="Chen J."/>
            <person name="Kohler A."/>
            <person name="Krizsan K."/>
            <person name="Balestrini R."/>
            <person name="Da Silva C."/>
            <person name="Montanini B."/>
            <person name="Hainaut M."/>
            <person name="Levati E."/>
            <person name="Barry K.W."/>
            <person name="Belfiori B."/>
            <person name="Cichocki N."/>
            <person name="Clum A."/>
            <person name="Dockter R.B."/>
            <person name="Fauchery L."/>
            <person name="Guy J."/>
            <person name="Iotti M."/>
            <person name="Le Tacon F."/>
            <person name="Lindquist E.A."/>
            <person name="Lipzen A."/>
            <person name="Malagnac F."/>
            <person name="Mello A."/>
            <person name="Molinier V."/>
            <person name="Miyauchi S."/>
            <person name="Poulain J."/>
            <person name="Riccioni C."/>
            <person name="Rubini A."/>
            <person name="Sitrit Y."/>
            <person name="Splivallo R."/>
            <person name="Traeger S."/>
            <person name="Wang M."/>
            <person name="Zifcakova L."/>
            <person name="Wipf D."/>
            <person name="Zambonelli A."/>
            <person name="Paolocci F."/>
            <person name="Nowrousian M."/>
            <person name="Ottonello S."/>
            <person name="Baldrian P."/>
            <person name="Spatafora J.W."/>
            <person name="Henrissat B."/>
            <person name="Nagy L.G."/>
            <person name="Aury J.M."/>
            <person name="Wincker P."/>
            <person name="Grigoriev I.V."/>
            <person name="Bonfante P."/>
            <person name="Martin F.M."/>
        </authorList>
    </citation>
    <scope>NUCLEOTIDE SEQUENCE [LARGE SCALE GENOMIC DNA]</scope>
    <source>
        <strain evidence="1 2">RN42</strain>
    </source>
</reference>
<dbReference type="EMBL" id="ML119878">
    <property type="protein sequence ID" value="RPA72126.1"/>
    <property type="molecule type" value="Genomic_DNA"/>
</dbReference>
<dbReference type="AlphaFoldDB" id="A0A3N4HG86"/>
<keyword evidence="2" id="KW-1185">Reference proteome</keyword>
<gene>
    <name evidence="1" type="ORF">BJ508DRAFT_367423</name>
</gene>